<dbReference type="InterPro" id="IPR036322">
    <property type="entry name" value="WD40_repeat_dom_sf"/>
</dbReference>
<dbReference type="Gene3D" id="1.10.10.10">
    <property type="entry name" value="Winged helix-like DNA-binding domain superfamily/Winged helix DNA-binding domain"/>
    <property type="match status" value="1"/>
</dbReference>
<accession>A0ABQ1JWV8</accession>
<dbReference type="SUPFAM" id="SSF46894">
    <property type="entry name" value="C-terminal effector domain of the bipartite response regulators"/>
    <property type="match status" value="1"/>
</dbReference>
<dbReference type="InterPro" id="IPR016032">
    <property type="entry name" value="Sig_transdc_resp-reg_C-effctor"/>
</dbReference>
<dbReference type="InterPro" id="IPR036388">
    <property type="entry name" value="WH-like_DNA-bd_sf"/>
</dbReference>
<name>A0ABQ1JWV8_9FLAO</name>
<gene>
    <name evidence="4" type="ORF">GCM10007424_20550</name>
</gene>
<keyword evidence="1" id="KW-0175">Coiled coil</keyword>
<organism evidence="4 5">
    <name type="scientific">Flavobacterium suaedae</name>
    <dbReference type="NCBI Taxonomy" id="1767027"/>
    <lineage>
        <taxon>Bacteria</taxon>
        <taxon>Pseudomonadati</taxon>
        <taxon>Bacteroidota</taxon>
        <taxon>Flavobacteriia</taxon>
        <taxon>Flavobacteriales</taxon>
        <taxon>Flavobacteriaceae</taxon>
        <taxon>Flavobacterium</taxon>
    </lineage>
</organism>
<keyword evidence="5" id="KW-1185">Reference proteome</keyword>
<keyword evidence="3" id="KW-0732">Signal</keyword>
<feature type="coiled-coil region" evidence="1">
    <location>
        <begin position="739"/>
        <end position="786"/>
    </location>
</feature>
<feature type="chain" id="PRO_5045196814" description="Histidine kinase" evidence="3">
    <location>
        <begin position="22"/>
        <end position="917"/>
    </location>
</feature>
<feature type="transmembrane region" description="Helical" evidence="2">
    <location>
        <begin position="709"/>
        <end position="731"/>
    </location>
</feature>
<protein>
    <recommendedName>
        <fullName evidence="6">Histidine kinase</fullName>
    </recommendedName>
</protein>
<evidence type="ECO:0000256" key="3">
    <source>
        <dbReference type="SAM" id="SignalP"/>
    </source>
</evidence>
<evidence type="ECO:0000313" key="4">
    <source>
        <dbReference type="EMBL" id="GGB80327.1"/>
    </source>
</evidence>
<reference evidence="5" key="1">
    <citation type="journal article" date="2019" name="Int. J. Syst. Evol. Microbiol.">
        <title>The Global Catalogue of Microorganisms (GCM) 10K type strain sequencing project: providing services to taxonomists for standard genome sequencing and annotation.</title>
        <authorList>
            <consortium name="The Broad Institute Genomics Platform"/>
            <consortium name="The Broad Institute Genome Sequencing Center for Infectious Disease"/>
            <person name="Wu L."/>
            <person name="Ma J."/>
        </authorList>
    </citation>
    <scope>NUCLEOTIDE SEQUENCE [LARGE SCALE GENOMIC DNA]</scope>
    <source>
        <strain evidence="5">CGMCC 1.15461</strain>
    </source>
</reference>
<dbReference type="Proteomes" id="UP000615760">
    <property type="component" value="Unassembled WGS sequence"/>
</dbReference>
<feature type="signal peptide" evidence="3">
    <location>
        <begin position="1"/>
        <end position="21"/>
    </location>
</feature>
<dbReference type="EMBL" id="BMJE01000005">
    <property type="protein sequence ID" value="GGB80327.1"/>
    <property type="molecule type" value="Genomic_DNA"/>
</dbReference>
<evidence type="ECO:0000256" key="1">
    <source>
        <dbReference type="SAM" id="Coils"/>
    </source>
</evidence>
<dbReference type="RefSeq" id="WP_188621205.1">
    <property type="nucleotide sequence ID" value="NZ_BMJE01000005.1"/>
</dbReference>
<keyword evidence="2" id="KW-1133">Transmembrane helix</keyword>
<dbReference type="SUPFAM" id="SSF50978">
    <property type="entry name" value="WD40 repeat-like"/>
    <property type="match status" value="1"/>
</dbReference>
<evidence type="ECO:0000313" key="5">
    <source>
        <dbReference type="Proteomes" id="UP000615760"/>
    </source>
</evidence>
<evidence type="ECO:0008006" key="6">
    <source>
        <dbReference type="Google" id="ProtNLM"/>
    </source>
</evidence>
<sequence>MYFKKLLLVIVFPLLCFNSNAQELLPFVKNFSKAEYVGDNQVWSITQAEDNAIYFANHHYFLRYNGVKWEKYSLPNKTIIRSVFADDNRIYCGSYKEFGYWKRMNGKMVYQSISEDKDLFTGSAINEEIWKIFKHNENVYFQSFNELYRYNGSAVKKIELPSQISYCYIIDDIIYAASVRNGVYKMVNDSFILVEEWAALKNNIIHGLIKNDDKIYAFTKNSGVYVEENNILKVWNNPINDVLKNSVILSVKFINDTTLAVGTSLKGLYIIDLKDNSYKNINRQNALKNNAVLSITMDREKNLWLGLDNGISHVEVNSPISIFTDNSGLLGSVYSLAAINNSQGYILGSNHGVFIYDGQILTGVPNSQGQVWDIYPYNNEFIIGHNDGTYVYNKEGLNKINNINGGWNFLRTGYDNAYFQTNYSGIVVYPNIAELNNWKILDSIAKPIRNIAQNSGMELWAADSHKGLYRILYDNEFNVSSVENVSQKNDIGNDYNVKLFNYKNEVLFYIGDSWYTYNRIEDKLIRNAVFSKEFKGISDIIPIDDISFIVIREGYMYLITHEEDEFHWKLLSDKYYQGRLIVENTQVYKKDDWLLINLDDGFLAFNPNDSIVEMPEIKIEGFYKGELITGETEIKYNQPVEINIISGYYGYNRPDLFYKLNDDDIEHIIEGKTTLNNLNSGNQKVVVYYNKGGKQIEAGRYEFTVAKPWYFSSLMIALYIITIAGIFFLYYRWNKVRYLQKIRLNEEELRHKKEILELEMEAENKLREQEYEKKKLEVEVQTKASEVAGKSLSIAKHSEMIDKIQEVLGEETNANKLKSKIKRVIKSSSINKNEWETFEKNLIKSHEDFVERLTQKYPALTSKDIKLCIYLKMNLSSKEIAPLMGISYRGVELHRYRLRKKLDITTEESLSRFMITL</sequence>
<keyword evidence="2" id="KW-0472">Membrane</keyword>
<dbReference type="InterPro" id="IPR015943">
    <property type="entry name" value="WD40/YVTN_repeat-like_dom_sf"/>
</dbReference>
<dbReference type="Gene3D" id="2.130.10.10">
    <property type="entry name" value="YVTN repeat-like/Quinoprotein amine dehydrogenase"/>
    <property type="match status" value="1"/>
</dbReference>
<comment type="caution">
    <text evidence="4">The sequence shown here is derived from an EMBL/GenBank/DDBJ whole genome shotgun (WGS) entry which is preliminary data.</text>
</comment>
<evidence type="ECO:0000256" key="2">
    <source>
        <dbReference type="SAM" id="Phobius"/>
    </source>
</evidence>
<proteinExistence type="predicted"/>
<keyword evidence="2" id="KW-0812">Transmembrane</keyword>